<comment type="caution">
    <text evidence="1">The sequence shown here is derived from an EMBL/GenBank/DDBJ whole genome shotgun (WGS) entry which is preliminary data.</text>
</comment>
<proteinExistence type="predicted"/>
<dbReference type="Proteomes" id="UP000670463">
    <property type="component" value="Unassembled WGS sequence"/>
</dbReference>
<evidence type="ECO:0000313" key="1">
    <source>
        <dbReference type="EMBL" id="MBO8017492.1"/>
    </source>
</evidence>
<evidence type="ECO:0008006" key="3">
    <source>
        <dbReference type="Google" id="ProtNLM"/>
    </source>
</evidence>
<reference evidence="1" key="1">
    <citation type="submission" date="2021-03" db="EMBL/GenBank/DDBJ databases">
        <title>Comparative genomic analysis of European sttrains of Leptospira interrogans serovars Copenhageni and Icterohaemorrhagiae.</title>
        <authorList>
            <person name="Arent Z."/>
            <person name="Gurgul A."/>
            <person name="Jasielczuk I."/>
            <person name="Pardyak L."/>
        </authorList>
    </citation>
    <scope>NUCLEOTIDE SEQUENCE</scope>
    <source>
        <strain evidence="1">X240</strain>
    </source>
</reference>
<name>A0AAW4K7Z0_LEPIR</name>
<organism evidence="1 2">
    <name type="scientific">Leptospira interrogans serovar Icterohaemorrhagiae</name>
    <dbReference type="NCBI Taxonomy" id="90062"/>
    <lineage>
        <taxon>Bacteria</taxon>
        <taxon>Pseudomonadati</taxon>
        <taxon>Spirochaetota</taxon>
        <taxon>Spirochaetia</taxon>
        <taxon>Leptospirales</taxon>
        <taxon>Leptospiraceae</taxon>
        <taxon>Leptospira</taxon>
    </lineage>
</organism>
<feature type="non-terminal residue" evidence="1">
    <location>
        <position position="1"/>
    </location>
</feature>
<protein>
    <recommendedName>
        <fullName evidence="3">LigA</fullName>
    </recommendedName>
</protein>
<evidence type="ECO:0000313" key="2">
    <source>
        <dbReference type="Proteomes" id="UP000670463"/>
    </source>
</evidence>
<accession>A0AAW4K7Z0</accession>
<dbReference type="AlphaFoldDB" id="A0AAW4K7Z0"/>
<dbReference type="RefSeq" id="WP_208836297.1">
    <property type="nucleotide sequence ID" value="NZ_JAGGCK010000047.1"/>
</dbReference>
<sequence>DRSVGNSATLLSTDRSVGNSATLLSTDRSVGNSATLLSTDRSVGNSATLLSTDRSVRDRCGVNKLFQQLNFVLFLVFNLLTKAESPACFILQ</sequence>
<dbReference type="EMBL" id="JAGGCK010000047">
    <property type="protein sequence ID" value="MBO8017492.1"/>
    <property type="molecule type" value="Genomic_DNA"/>
</dbReference>
<gene>
    <name evidence="1" type="ORF">J6377_17120</name>
</gene>